<name>A0A645CX75_9ZZZZ</name>
<sequence length="92" mass="10547">MMNFDCGDLRFYKNDENENLICEITYSIADSSTIVIDRTYVNDDYRGQGIAAKLVDRVVEMAREENKKIIPLCPFAKGMLERNSSLYADVII</sequence>
<dbReference type="PANTHER" id="PTHR31435:SF10">
    <property type="entry name" value="BSR4717 PROTEIN"/>
    <property type="match status" value="1"/>
</dbReference>
<evidence type="ECO:0000259" key="2">
    <source>
        <dbReference type="PROSITE" id="PS51729"/>
    </source>
</evidence>
<dbReference type="SUPFAM" id="SSF55729">
    <property type="entry name" value="Acyl-CoA N-acyltransferases (Nat)"/>
    <property type="match status" value="1"/>
</dbReference>
<dbReference type="GO" id="GO:0016747">
    <property type="term" value="F:acyltransferase activity, transferring groups other than amino-acyl groups"/>
    <property type="evidence" value="ECO:0007669"/>
    <property type="project" value="InterPro"/>
</dbReference>
<accession>A0A645CX75</accession>
<protein>
    <submittedName>
        <fullName evidence="3">Uncharacterized protein</fullName>
    </submittedName>
</protein>
<dbReference type="Pfam" id="PF14542">
    <property type="entry name" value="Acetyltransf_CG"/>
    <property type="match status" value="1"/>
</dbReference>
<reference evidence="3" key="1">
    <citation type="submission" date="2019-08" db="EMBL/GenBank/DDBJ databases">
        <authorList>
            <person name="Kucharzyk K."/>
            <person name="Murdoch R.W."/>
            <person name="Higgins S."/>
            <person name="Loffler F."/>
        </authorList>
    </citation>
    <scope>NUCLEOTIDE SEQUENCE</scope>
</reference>
<dbReference type="PROSITE" id="PS51186">
    <property type="entry name" value="GNAT"/>
    <property type="match status" value="1"/>
</dbReference>
<dbReference type="InterPro" id="IPR045057">
    <property type="entry name" value="Gcn5-rel_NAT"/>
</dbReference>
<dbReference type="CDD" id="cd04301">
    <property type="entry name" value="NAT_SF"/>
    <property type="match status" value="1"/>
</dbReference>
<evidence type="ECO:0000259" key="1">
    <source>
        <dbReference type="PROSITE" id="PS51186"/>
    </source>
</evidence>
<dbReference type="EMBL" id="VSSQ01030792">
    <property type="protein sequence ID" value="MPM81448.1"/>
    <property type="molecule type" value="Genomic_DNA"/>
</dbReference>
<feature type="domain" description="N-acetyltransferase" evidence="1">
    <location>
        <begin position="1"/>
        <end position="92"/>
    </location>
</feature>
<gene>
    <name evidence="3" type="primary">yjdJ_6</name>
    <name evidence="3" type="ORF">SDC9_128501</name>
</gene>
<dbReference type="InterPro" id="IPR016181">
    <property type="entry name" value="Acyl_CoA_acyltransferase"/>
</dbReference>
<dbReference type="PROSITE" id="PS51729">
    <property type="entry name" value="GNAT_YJDJ"/>
    <property type="match status" value="1"/>
</dbReference>
<comment type="caution">
    <text evidence="3">The sequence shown here is derived from an EMBL/GenBank/DDBJ whole genome shotgun (WGS) entry which is preliminary data.</text>
</comment>
<proteinExistence type="predicted"/>
<dbReference type="PANTHER" id="PTHR31435">
    <property type="entry name" value="PROTEIN NATD1"/>
    <property type="match status" value="1"/>
</dbReference>
<dbReference type="Gene3D" id="3.40.630.30">
    <property type="match status" value="1"/>
</dbReference>
<feature type="domain" description="N-acetyltransferase" evidence="2">
    <location>
        <begin position="3"/>
        <end position="92"/>
    </location>
</feature>
<organism evidence="3">
    <name type="scientific">bioreactor metagenome</name>
    <dbReference type="NCBI Taxonomy" id="1076179"/>
    <lineage>
        <taxon>unclassified sequences</taxon>
        <taxon>metagenomes</taxon>
        <taxon>ecological metagenomes</taxon>
    </lineage>
</organism>
<dbReference type="AlphaFoldDB" id="A0A645CX75"/>
<dbReference type="InterPro" id="IPR031165">
    <property type="entry name" value="GNAT_YJDJ"/>
</dbReference>
<evidence type="ECO:0000313" key="3">
    <source>
        <dbReference type="EMBL" id="MPM81448.1"/>
    </source>
</evidence>
<dbReference type="InterPro" id="IPR000182">
    <property type="entry name" value="GNAT_dom"/>
</dbReference>